<evidence type="ECO:0000256" key="9">
    <source>
        <dbReference type="ARBA" id="ARBA00023136"/>
    </source>
</evidence>
<keyword evidence="13" id="KW-1185">Reference proteome</keyword>
<keyword evidence="9 11" id="KW-0472">Membrane</keyword>
<comment type="similarity">
    <text evidence="2">Belongs to the glycosyltransferase 34 family.</text>
</comment>
<dbReference type="FunFam" id="3.90.550.10:FF:000127">
    <property type="entry name" value="Probable glycosyltransferase 7"/>
    <property type="match status" value="1"/>
</dbReference>
<evidence type="ECO:0000256" key="10">
    <source>
        <dbReference type="ARBA" id="ARBA00023180"/>
    </source>
</evidence>
<dbReference type="PANTHER" id="PTHR31311:SF3">
    <property type="entry name" value="GLYCOSYLTRANSFERASE 7-RELATED"/>
    <property type="match status" value="1"/>
</dbReference>
<evidence type="ECO:0000256" key="6">
    <source>
        <dbReference type="ARBA" id="ARBA00022968"/>
    </source>
</evidence>
<comment type="subcellular location">
    <subcellularLocation>
        <location evidence="1">Golgi apparatus membrane</location>
        <topology evidence="1">Single-pass type II membrane protein</topology>
    </subcellularLocation>
</comment>
<dbReference type="GO" id="GO:0005768">
    <property type="term" value="C:endosome"/>
    <property type="evidence" value="ECO:0007669"/>
    <property type="project" value="TreeGrafter"/>
</dbReference>
<evidence type="ECO:0000256" key="11">
    <source>
        <dbReference type="SAM" id="Phobius"/>
    </source>
</evidence>
<evidence type="ECO:0000256" key="2">
    <source>
        <dbReference type="ARBA" id="ARBA00005664"/>
    </source>
</evidence>
<keyword evidence="6" id="KW-0735">Signal-anchor</keyword>
<evidence type="ECO:0000256" key="4">
    <source>
        <dbReference type="ARBA" id="ARBA00022679"/>
    </source>
</evidence>
<dbReference type="PANTHER" id="PTHR31311">
    <property type="entry name" value="XYLOGLUCAN 6-XYLOSYLTRANSFERASE 5-RELATED-RELATED"/>
    <property type="match status" value="1"/>
</dbReference>
<feature type="transmembrane region" description="Helical" evidence="11">
    <location>
        <begin position="32"/>
        <end position="52"/>
    </location>
</feature>
<dbReference type="Proteomes" id="UP001281410">
    <property type="component" value="Unassembled WGS sequence"/>
</dbReference>
<accession>A0AAE0AVH9</accession>
<evidence type="ECO:0000256" key="7">
    <source>
        <dbReference type="ARBA" id="ARBA00022989"/>
    </source>
</evidence>
<dbReference type="GO" id="GO:0008378">
    <property type="term" value="F:galactosyltransferase activity"/>
    <property type="evidence" value="ECO:0007669"/>
    <property type="project" value="TreeGrafter"/>
</dbReference>
<dbReference type="InterPro" id="IPR029044">
    <property type="entry name" value="Nucleotide-diphossugar_trans"/>
</dbReference>
<organism evidence="12 13">
    <name type="scientific">Dipteronia sinensis</name>
    <dbReference type="NCBI Taxonomy" id="43782"/>
    <lineage>
        <taxon>Eukaryota</taxon>
        <taxon>Viridiplantae</taxon>
        <taxon>Streptophyta</taxon>
        <taxon>Embryophyta</taxon>
        <taxon>Tracheophyta</taxon>
        <taxon>Spermatophyta</taxon>
        <taxon>Magnoliopsida</taxon>
        <taxon>eudicotyledons</taxon>
        <taxon>Gunneridae</taxon>
        <taxon>Pentapetalae</taxon>
        <taxon>rosids</taxon>
        <taxon>malvids</taxon>
        <taxon>Sapindales</taxon>
        <taxon>Sapindaceae</taxon>
        <taxon>Hippocastanoideae</taxon>
        <taxon>Acereae</taxon>
        <taxon>Dipteronia</taxon>
    </lineage>
</organism>
<evidence type="ECO:0000313" key="12">
    <source>
        <dbReference type="EMBL" id="KAK3224520.1"/>
    </source>
</evidence>
<evidence type="ECO:0000256" key="5">
    <source>
        <dbReference type="ARBA" id="ARBA00022692"/>
    </source>
</evidence>
<protein>
    <submittedName>
        <fullName evidence="12">Uncharacterized protein</fullName>
    </submittedName>
</protein>
<dbReference type="InterPro" id="IPR008630">
    <property type="entry name" value="Glyco_trans_34"/>
</dbReference>
<comment type="caution">
    <text evidence="12">The sequence shown here is derived from an EMBL/GenBank/DDBJ whole genome shotgun (WGS) entry which is preliminary data.</text>
</comment>
<keyword evidence="7 11" id="KW-1133">Transmembrane helix</keyword>
<keyword evidence="5 11" id="KW-0812">Transmembrane</keyword>
<keyword evidence="4" id="KW-0808">Transferase</keyword>
<evidence type="ECO:0000256" key="3">
    <source>
        <dbReference type="ARBA" id="ARBA00022676"/>
    </source>
</evidence>
<dbReference type="EMBL" id="JANJYJ010000003">
    <property type="protein sequence ID" value="KAK3224520.1"/>
    <property type="molecule type" value="Genomic_DNA"/>
</dbReference>
<reference evidence="12" key="1">
    <citation type="journal article" date="2023" name="Plant J.">
        <title>Genome sequences and population genomics provide insights into the demographic history, inbreeding, and mutation load of two 'living fossil' tree species of Dipteronia.</title>
        <authorList>
            <person name="Feng Y."/>
            <person name="Comes H.P."/>
            <person name="Chen J."/>
            <person name="Zhu S."/>
            <person name="Lu R."/>
            <person name="Zhang X."/>
            <person name="Li P."/>
            <person name="Qiu J."/>
            <person name="Olsen K.M."/>
            <person name="Qiu Y."/>
        </authorList>
    </citation>
    <scope>NUCLEOTIDE SEQUENCE</scope>
    <source>
        <strain evidence="12">NBL</strain>
    </source>
</reference>
<evidence type="ECO:0000313" key="13">
    <source>
        <dbReference type="Proteomes" id="UP001281410"/>
    </source>
</evidence>
<name>A0AAE0AVH9_9ROSI</name>
<gene>
    <name evidence="12" type="ORF">Dsin_011545</name>
</gene>
<dbReference type="GO" id="GO:0000139">
    <property type="term" value="C:Golgi membrane"/>
    <property type="evidence" value="ECO:0007669"/>
    <property type="project" value="UniProtKB-SubCell"/>
</dbReference>
<dbReference type="AlphaFoldDB" id="A0AAE0AVH9"/>
<dbReference type="Gene3D" id="3.90.550.10">
    <property type="entry name" value="Spore Coat Polysaccharide Biosynthesis Protein SpsA, Chain A"/>
    <property type="match status" value="1"/>
</dbReference>
<evidence type="ECO:0000256" key="8">
    <source>
        <dbReference type="ARBA" id="ARBA00023034"/>
    </source>
</evidence>
<keyword evidence="3" id="KW-0328">Glycosyltransferase</keyword>
<sequence>MVSPELSSHYNNNNSHHYYSSSMAKRKAFPGLTDGFLFIGGAFFALLLVWSFSSLSSSTPRFGSTVVESDSLGDAKKPVFPGCGSDGVNLRYDPPEETFYDDPEVSYTIEKKVEDWDRKRREWLKLHPSFLAGASERVVLVTGSQPKPCKNPIGDHLLLRFFKNKVDYCRIHGYDIFYNNVLLHPKMKSYWAKIPVVKAAMLAHPEAEWIWWVDSDALFTDMEFKLPLERYKNHNVVVHGWPKMIYEKKSWTSLNAGVFLIRNCQWSMDFMDTWANMGPISPNYAKWGDIQRSTFKDKLFPESDDQSALVYLLYKEREKYYDNIYLEGEFYFEGYWSEILPTYDNITEKYSEIERGVRTLRRRHAEKVSEFYGAQREQYLKDAGNGRGSWRRPFVTHFTGCQPCSGDHNQMYSGQSCWGGMVKALNFADNQVLRKYGFVRHDLLESSSVSPLPFDYPDDGPWG</sequence>
<keyword evidence="10" id="KW-0325">Glycoprotein</keyword>
<proteinExistence type="inferred from homology"/>
<evidence type="ECO:0000256" key="1">
    <source>
        <dbReference type="ARBA" id="ARBA00004323"/>
    </source>
</evidence>
<dbReference type="Pfam" id="PF05637">
    <property type="entry name" value="Glyco_transf_34"/>
    <property type="match status" value="1"/>
</dbReference>
<dbReference type="GO" id="GO:0005802">
    <property type="term" value="C:trans-Golgi network"/>
    <property type="evidence" value="ECO:0007669"/>
    <property type="project" value="TreeGrafter"/>
</dbReference>
<keyword evidence="8" id="KW-0333">Golgi apparatus</keyword>